<gene>
    <name evidence="16" type="ORF">SAMN02910293_00993</name>
</gene>
<keyword evidence="11 14" id="KW-1133">Transmembrane helix</keyword>
<feature type="domain" description="Histidine kinase" evidence="15">
    <location>
        <begin position="234"/>
        <end position="433"/>
    </location>
</feature>
<feature type="transmembrane region" description="Helical" evidence="14">
    <location>
        <begin position="150"/>
        <end position="173"/>
    </location>
</feature>
<comment type="catalytic activity">
    <reaction evidence="1">
        <text>ATP + protein L-histidine = ADP + protein N-phospho-L-histidine.</text>
        <dbReference type="EC" id="2.7.13.3"/>
    </reaction>
</comment>
<dbReference type="STRING" id="439219.SAMN02910293_00993"/>
<dbReference type="AlphaFoldDB" id="A0A1G6BFC3"/>
<dbReference type="RefSeq" id="WP_074485892.1">
    <property type="nucleotide sequence ID" value="NZ_FMXP01000011.1"/>
</dbReference>
<dbReference type="SMART" id="SM00388">
    <property type="entry name" value="HisKA"/>
    <property type="match status" value="1"/>
</dbReference>
<evidence type="ECO:0000256" key="13">
    <source>
        <dbReference type="ARBA" id="ARBA00023136"/>
    </source>
</evidence>
<proteinExistence type="predicted"/>
<dbReference type="SUPFAM" id="SSF55874">
    <property type="entry name" value="ATPase domain of HSP90 chaperone/DNA topoisomerase II/histidine kinase"/>
    <property type="match status" value="1"/>
</dbReference>
<keyword evidence="13 14" id="KW-0472">Membrane</keyword>
<dbReference type="Pfam" id="PF00512">
    <property type="entry name" value="HisKA"/>
    <property type="match status" value="1"/>
</dbReference>
<evidence type="ECO:0000256" key="6">
    <source>
        <dbReference type="ARBA" id="ARBA00022679"/>
    </source>
</evidence>
<evidence type="ECO:0000256" key="9">
    <source>
        <dbReference type="ARBA" id="ARBA00022777"/>
    </source>
</evidence>
<dbReference type="EMBL" id="FMXP01000011">
    <property type="protein sequence ID" value="SDB19279.1"/>
    <property type="molecule type" value="Genomic_DNA"/>
</dbReference>
<evidence type="ECO:0000256" key="2">
    <source>
        <dbReference type="ARBA" id="ARBA00004651"/>
    </source>
</evidence>
<accession>A0A1G6BFC3</accession>
<keyword evidence="6" id="KW-0808">Transferase</keyword>
<dbReference type="EC" id="2.7.13.3" evidence="3"/>
<keyword evidence="4" id="KW-1003">Cell membrane</keyword>
<name>A0A1G6BFC3_9STRE</name>
<dbReference type="PANTHER" id="PTHR45528">
    <property type="entry name" value="SENSOR HISTIDINE KINASE CPXA"/>
    <property type="match status" value="1"/>
</dbReference>
<keyword evidence="17" id="KW-1185">Reference proteome</keyword>
<evidence type="ECO:0000256" key="1">
    <source>
        <dbReference type="ARBA" id="ARBA00000085"/>
    </source>
</evidence>
<protein>
    <recommendedName>
        <fullName evidence="3">histidine kinase</fullName>
        <ecNumber evidence="3">2.7.13.3</ecNumber>
    </recommendedName>
</protein>
<evidence type="ECO:0000256" key="7">
    <source>
        <dbReference type="ARBA" id="ARBA00022692"/>
    </source>
</evidence>
<organism evidence="16 17">
    <name type="scientific">Streptococcus henryi</name>
    <dbReference type="NCBI Taxonomy" id="439219"/>
    <lineage>
        <taxon>Bacteria</taxon>
        <taxon>Bacillati</taxon>
        <taxon>Bacillota</taxon>
        <taxon>Bacilli</taxon>
        <taxon>Lactobacillales</taxon>
        <taxon>Streptococcaceae</taxon>
        <taxon>Streptococcus</taxon>
    </lineage>
</organism>
<keyword evidence="8" id="KW-0547">Nucleotide-binding</keyword>
<dbReference type="GO" id="GO:0005886">
    <property type="term" value="C:plasma membrane"/>
    <property type="evidence" value="ECO:0007669"/>
    <property type="project" value="UniProtKB-SubCell"/>
</dbReference>
<dbReference type="SUPFAM" id="SSF47384">
    <property type="entry name" value="Homodimeric domain of signal transducing histidine kinase"/>
    <property type="match status" value="1"/>
</dbReference>
<dbReference type="PROSITE" id="PS50109">
    <property type="entry name" value="HIS_KIN"/>
    <property type="match status" value="1"/>
</dbReference>
<dbReference type="Gene3D" id="1.10.287.130">
    <property type="match status" value="1"/>
</dbReference>
<evidence type="ECO:0000256" key="11">
    <source>
        <dbReference type="ARBA" id="ARBA00022989"/>
    </source>
</evidence>
<dbReference type="SMART" id="SM00387">
    <property type="entry name" value="HATPase_c"/>
    <property type="match status" value="1"/>
</dbReference>
<evidence type="ECO:0000256" key="3">
    <source>
        <dbReference type="ARBA" id="ARBA00012438"/>
    </source>
</evidence>
<reference evidence="16 17" key="1">
    <citation type="submission" date="2016-10" db="EMBL/GenBank/DDBJ databases">
        <authorList>
            <person name="de Groot N.N."/>
        </authorList>
    </citation>
    <scope>NUCLEOTIDE SEQUENCE [LARGE SCALE GENOMIC DNA]</scope>
    <source>
        <strain evidence="16 17">A-4</strain>
    </source>
</reference>
<feature type="transmembrane region" description="Helical" evidence="14">
    <location>
        <begin position="12"/>
        <end position="36"/>
    </location>
</feature>
<dbReference type="CDD" id="cd00082">
    <property type="entry name" value="HisKA"/>
    <property type="match status" value="1"/>
</dbReference>
<comment type="subcellular location">
    <subcellularLocation>
        <location evidence="2">Cell membrane</location>
        <topology evidence="2">Multi-pass membrane protein</topology>
    </subcellularLocation>
</comment>
<evidence type="ECO:0000256" key="5">
    <source>
        <dbReference type="ARBA" id="ARBA00022553"/>
    </source>
</evidence>
<dbReference type="InterPro" id="IPR003661">
    <property type="entry name" value="HisK_dim/P_dom"/>
</dbReference>
<evidence type="ECO:0000259" key="15">
    <source>
        <dbReference type="PROSITE" id="PS50109"/>
    </source>
</evidence>
<dbReference type="InterPro" id="IPR005467">
    <property type="entry name" value="His_kinase_dom"/>
</dbReference>
<dbReference type="Proteomes" id="UP000182508">
    <property type="component" value="Unassembled WGS sequence"/>
</dbReference>
<evidence type="ECO:0000256" key="14">
    <source>
        <dbReference type="SAM" id="Phobius"/>
    </source>
</evidence>
<evidence type="ECO:0000313" key="17">
    <source>
        <dbReference type="Proteomes" id="UP000182508"/>
    </source>
</evidence>
<keyword evidence="9 16" id="KW-0418">Kinase</keyword>
<keyword evidence="7 14" id="KW-0812">Transmembrane</keyword>
<dbReference type="PANTHER" id="PTHR45528:SF1">
    <property type="entry name" value="SENSOR HISTIDINE KINASE CPXA"/>
    <property type="match status" value="1"/>
</dbReference>
<dbReference type="InterPro" id="IPR036097">
    <property type="entry name" value="HisK_dim/P_sf"/>
</dbReference>
<evidence type="ECO:0000313" key="16">
    <source>
        <dbReference type="EMBL" id="SDB19279.1"/>
    </source>
</evidence>
<keyword evidence="5" id="KW-0597">Phosphoprotein</keyword>
<evidence type="ECO:0000256" key="4">
    <source>
        <dbReference type="ARBA" id="ARBA00022475"/>
    </source>
</evidence>
<dbReference type="GO" id="GO:0005524">
    <property type="term" value="F:ATP binding"/>
    <property type="evidence" value="ECO:0007669"/>
    <property type="project" value="UniProtKB-KW"/>
</dbReference>
<evidence type="ECO:0000256" key="12">
    <source>
        <dbReference type="ARBA" id="ARBA00023012"/>
    </source>
</evidence>
<dbReference type="Gene3D" id="3.30.565.10">
    <property type="entry name" value="Histidine kinase-like ATPase, C-terminal domain"/>
    <property type="match status" value="1"/>
</dbReference>
<dbReference type="GO" id="GO:0000155">
    <property type="term" value="F:phosphorelay sensor kinase activity"/>
    <property type="evidence" value="ECO:0007669"/>
    <property type="project" value="InterPro"/>
</dbReference>
<keyword evidence="12" id="KW-0902">Two-component regulatory system</keyword>
<dbReference type="eggNOG" id="COG2205">
    <property type="taxonomic scope" value="Bacteria"/>
</dbReference>
<sequence length="433" mass="49426">MTTFKYFSKTLLRYFLTLLFVFVVALALFIFGAFSITKGTLFNETSPSDIANSLISNDQVLVSNENQELLEKEDVWFMVLEADGQISQSYQLPEDLDRDYSLVDVARASRWYLGDYPVFNFVVGEKLLILGYPKDTYAKMPGNYYRISDLYSFIKLSLMIGLVLLVLLFLIYYRSQMKLRKEFKPITQALADLSDNQPVALDEKGNLSEIKAALNQTSQLLIENKDLRSHWIRGISHDLRNPLTLILGYINQLETAQGSNKQTQQIEANIHKMEDIISNLNMSYLLENHDIDQELTELDLNCLLRQIIADLYNNYEDLDLSFDLPHDATVLSGNKTLLTRAINNLFLNSLTHNQDSKIQLSLVQEGEWAILKIADNGRISPDKILELNQKSRNYNTHGMGTIITKQIISLHKGGITFENNKPGLLVTIQLPLK</sequence>
<dbReference type="InterPro" id="IPR036890">
    <property type="entry name" value="HATPase_C_sf"/>
</dbReference>
<dbReference type="InterPro" id="IPR003594">
    <property type="entry name" value="HATPase_dom"/>
</dbReference>
<dbReference type="Pfam" id="PF02518">
    <property type="entry name" value="HATPase_c"/>
    <property type="match status" value="1"/>
</dbReference>
<keyword evidence="10" id="KW-0067">ATP-binding</keyword>
<evidence type="ECO:0000256" key="8">
    <source>
        <dbReference type="ARBA" id="ARBA00022741"/>
    </source>
</evidence>
<evidence type="ECO:0000256" key="10">
    <source>
        <dbReference type="ARBA" id="ARBA00022840"/>
    </source>
</evidence>
<dbReference type="InterPro" id="IPR050398">
    <property type="entry name" value="HssS/ArlS-like"/>
</dbReference>